<gene>
    <name evidence="1" type="ORF">SAMN05444483_105219</name>
</gene>
<proteinExistence type="predicted"/>
<keyword evidence="2" id="KW-1185">Reference proteome</keyword>
<dbReference type="Pfam" id="PF11251">
    <property type="entry name" value="DUF3050"/>
    <property type="match status" value="1"/>
</dbReference>
<reference evidence="2" key="1">
    <citation type="submission" date="2016-11" db="EMBL/GenBank/DDBJ databases">
        <authorList>
            <person name="Varghese N."/>
            <person name="Submissions S."/>
        </authorList>
    </citation>
    <scope>NUCLEOTIDE SEQUENCE [LARGE SCALE GENOMIC DNA]</scope>
    <source>
        <strain evidence="2">DSM 24579</strain>
    </source>
</reference>
<evidence type="ECO:0000313" key="2">
    <source>
        <dbReference type="Proteomes" id="UP000183945"/>
    </source>
</evidence>
<name>A0A1M5HN00_SALEC</name>
<dbReference type="Gene3D" id="1.20.910.10">
    <property type="entry name" value="Heme oxygenase-like"/>
    <property type="match status" value="1"/>
</dbReference>
<accession>A0A1M5HN00</accession>
<organism evidence="1 2">
    <name type="scientific">Salegentibacter echinorum</name>
    <dbReference type="NCBI Taxonomy" id="1073325"/>
    <lineage>
        <taxon>Bacteria</taxon>
        <taxon>Pseudomonadati</taxon>
        <taxon>Bacteroidota</taxon>
        <taxon>Flavobacteriia</taxon>
        <taxon>Flavobacteriales</taxon>
        <taxon>Flavobacteriaceae</taxon>
        <taxon>Salegentibacter</taxon>
    </lineage>
</organism>
<dbReference type="InterPro" id="IPR024423">
    <property type="entry name" value="DUF3050"/>
</dbReference>
<dbReference type="EMBL" id="FQVT01000005">
    <property type="protein sequence ID" value="SHG17278.1"/>
    <property type="molecule type" value="Genomic_DNA"/>
</dbReference>
<dbReference type="RefSeq" id="WP_072879538.1">
    <property type="nucleotide sequence ID" value="NZ_FQVT01000005.1"/>
</dbReference>
<evidence type="ECO:0008006" key="3">
    <source>
        <dbReference type="Google" id="ProtNLM"/>
    </source>
</evidence>
<dbReference type="OrthoDB" id="9791270at2"/>
<protein>
    <recommendedName>
        <fullName evidence="3">DUF3050 domain-containing protein</fullName>
    </recommendedName>
</protein>
<dbReference type="InterPro" id="IPR016084">
    <property type="entry name" value="Haem_Oase-like_multi-hlx"/>
</dbReference>
<sequence length="264" mass="30867">MINEIERELQPTITGLQEHNLYQQIQTPEDLQIFMQHQVFAVWDFMSLLKALQKKLTKTSTPWVPVGDPEIRYLLNGIVLSEESDMDCFGKRQSHFEMYLNAMEQIGANTEEIKNFLLQVTHGTDIFLLIAALKLPHNIKIFLRNTFETITEGRTHKIAAAFTFGREGPNARALLAAVDRIQKKFPKKDFKLTRYIFERRIQLMQQEQGPMAFKILEQLCRNDEQKWDEVRETAKDCLETRLVLWNGIEEKILENKNSSNLKLI</sequence>
<dbReference type="Proteomes" id="UP000183945">
    <property type="component" value="Unassembled WGS sequence"/>
</dbReference>
<dbReference type="AlphaFoldDB" id="A0A1M5HN00"/>
<evidence type="ECO:0000313" key="1">
    <source>
        <dbReference type="EMBL" id="SHG17278.1"/>
    </source>
</evidence>